<reference evidence="7 8" key="1">
    <citation type="submission" date="2020-07" db="EMBL/GenBank/DDBJ databases">
        <title>A new beta-1,3-glucan-decomposing anaerobic bacterium isolated from anoxic soil subjected to biological soil disinfestation.</title>
        <authorList>
            <person name="Ueki A."/>
            <person name="Tonouchi A."/>
        </authorList>
    </citation>
    <scope>NUCLEOTIDE SEQUENCE [LARGE SCALE GENOMIC DNA]</scope>
    <source>
        <strain evidence="7 8">TW1</strain>
    </source>
</reference>
<feature type="transmembrane region" description="Helical" evidence="6">
    <location>
        <begin position="31"/>
        <end position="49"/>
    </location>
</feature>
<comment type="similarity">
    <text evidence="2">Belongs to the autoinducer-2 exporter (AI-2E) (TC 2.A.86) family.</text>
</comment>
<evidence type="ECO:0000256" key="6">
    <source>
        <dbReference type="SAM" id="Phobius"/>
    </source>
</evidence>
<dbReference type="EMBL" id="BLZR01000001">
    <property type="protein sequence ID" value="GFP75936.1"/>
    <property type="molecule type" value="Genomic_DNA"/>
</dbReference>
<protein>
    <recommendedName>
        <fullName evidence="9">AI-2E family transporter</fullName>
    </recommendedName>
</protein>
<dbReference type="Pfam" id="PF01594">
    <property type="entry name" value="AI-2E_transport"/>
    <property type="match status" value="1"/>
</dbReference>
<feature type="transmembrane region" description="Helical" evidence="6">
    <location>
        <begin position="186"/>
        <end position="208"/>
    </location>
</feature>
<evidence type="ECO:0000256" key="4">
    <source>
        <dbReference type="ARBA" id="ARBA00022989"/>
    </source>
</evidence>
<dbReference type="GO" id="GO:0055085">
    <property type="term" value="P:transmembrane transport"/>
    <property type="evidence" value="ECO:0007669"/>
    <property type="project" value="TreeGrafter"/>
</dbReference>
<evidence type="ECO:0000256" key="1">
    <source>
        <dbReference type="ARBA" id="ARBA00004141"/>
    </source>
</evidence>
<accession>A0A6V8SGT7</accession>
<dbReference type="GO" id="GO:0016020">
    <property type="term" value="C:membrane"/>
    <property type="evidence" value="ECO:0007669"/>
    <property type="project" value="UniProtKB-SubCell"/>
</dbReference>
<comment type="caution">
    <text evidence="7">The sequence shown here is derived from an EMBL/GenBank/DDBJ whole genome shotgun (WGS) entry which is preliminary data.</text>
</comment>
<evidence type="ECO:0000256" key="2">
    <source>
        <dbReference type="ARBA" id="ARBA00009773"/>
    </source>
</evidence>
<keyword evidence="5 6" id="KW-0472">Membrane</keyword>
<dbReference type="RefSeq" id="WP_183277404.1">
    <property type="nucleotide sequence ID" value="NZ_BLZR01000001.1"/>
</dbReference>
<keyword evidence="8" id="KW-1185">Reference proteome</keyword>
<evidence type="ECO:0000256" key="3">
    <source>
        <dbReference type="ARBA" id="ARBA00022692"/>
    </source>
</evidence>
<evidence type="ECO:0000313" key="7">
    <source>
        <dbReference type="EMBL" id="GFP75936.1"/>
    </source>
</evidence>
<comment type="subcellular location">
    <subcellularLocation>
        <location evidence="1">Membrane</location>
        <topology evidence="1">Multi-pass membrane protein</topology>
    </subcellularLocation>
</comment>
<evidence type="ECO:0000256" key="5">
    <source>
        <dbReference type="ARBA" id="ARBA00023136"/>
    </source>
</evidence>
<name>A0A6V8SGT7_9CLOT</name>
<feature type="transmembrane region" description="Helical" evidence="6">
    <location>
        <begin position="140"/>
        <end position="160"/>
    </location>
</feature>
<keyword evidence="4 6" id="KW-1133">Transmembrane helix</keyword>
<feature type="transmembrane region" description="Helical" evidence="6">
    <location>
        <begin position="248"/>
        <end position="264"/>
    </location>
</feature>
<evidence type="ECO:0008006" key="9">
    <source>
        <dbReference type="Google" id="ProtNLM"/>
    </source>
</evidence>
<keyword evidence="3 6" id="KW-0812">Transmembrane</keyword>
<feature type="transmembrane region" description="Helical" evidence="6">
    <location>
        <begin position="284"/>
        <end position="309"/>
    </location>
</feature>
<dbReference type="PANTHER" id="PTHR21716:SF68">
    <property type="entry name" value="TRANSPORT PROTEIN YTVI-RELATED"/>
    <property type="match status" value="1"/>
</dbReference>
<feature type="transmembrane region" description="Helical" evidence="6">
    <location>
        <begin position="214"/>
        <end position="241"/>
    </location>
</feature>
<organism evidence="7 8">
    <name type="scientific">Clostridium fungisolvens</name>
    <dbReference type="NCBI Taxonomy" id="1604897"/>
    <lineage>
        <taxon>Bacteria</taxon>
        <taxon>Bacillati</taxon>
        <taxon>Bacillota</taxon>
        <taxon>Clostridia</taxon>
        <taxon>Eubacteriales</taxon>
        <taxon>Clostridiaceae</taxon>
        <taxon>Clostridium</taxon>
    </lineage>
</organism>
<evidence type="ECO:0000313" key="8">
    <source>
        <dbReference type="Proteomes" id="UP000580568"/>
    </source>
</evidence>
<gene>
    <name evidence="7" type="ORF">bsdtw1_02029</name>
</gene>
<feature type="transmembrane region" description="Helical" evidence="6">
    <location>
        <begin position="61"/>
        <end position="79"/>
    </location>
</feature>
<dbReference type="InterPro" id="IPR002549">
    <property type="entry name" value="AI-2E-like"/>
</dbReference>
<sequence>MLKEYAKLIQLLILLIIILLVSYIVKNYFNPFLYIVVLYLLAKPSQKFFSKVTKSFKLSAAFSIIVLNLLLFIMIFYLSNNIILLFQKYIVLNIDKLRSFYGDFINLITVSGSGDILNKGSNLIDSSIIRKGAAYTSESIVSYVIANICVYFLMVDEVVLKKAFYSFLPTSVINNIGKSILKLKKLAAIEIMLALISTIETLIGFIFFKVPEPFLLAIICGMLDVLPYVGTIIVFIPLIIYNIVLKEYFIAFGLVVLYILIQINREILETKFIGDKLDIHPILALISIYIGINLFGIIGIISGPLYILLAKNIIISSTQEDFT</sequence>
<dbReference type="PANTHER" id="PTHR21716">
    <property type="entry name" value="TRANSMEMBRANE PROTEIN"/>
    <property type="match status" value="1"/>
</dbReference>
<dbReference type="AlphaFoldDB" id="A0A6V8SGT7"/>
<proteinExistence type="inferred from homology"/>
<dbReference type="Proteomes" id="UP000580568">
    <property type="component" value="Unassembled WGS sequence"/>
</dbReference>